<dbReference type="CDD" id="cd00831">
    <property type="entry name" value="CHS_like"/>
    <property type="match status" value="1"/>
</dbReference>
<dbReference type="InterPro" id="IPR013747">
    <property type="entry name" value="ACP_syn_III_C"/>
</dbReference>
<evidence type="ECO:0000313" key="16">
    <source>
        <dbReference type="Proteomes" id="UP001327560"/>
    </source>
</evidence>
<evidence type="ECO:0000256" key="10">
    <source>
        <dbReference type="PIRNR" id="PIRNR036417"/>
    </source>
</evidence>
<organism evidence="15 16">
    <name type="scientific">Canna indica</name>
    <name type="common">Indian-shot</name>
    <dbReference type="NCBI Taxonomy" id="4628"/>
    <lineage>
        <taxon>Eukaryota</taxon>
        <taxon>Viridiplantae</taxon>
        <taxon>Streptophyta</taxon>
        <taxon>Embryophyta</taxon>
        <taxon>Tracheophyta</taxon>
        <taxon>Spermatophyta</taxon>
        <taxon>Magnoliopsida</taxon>
        <taxon>Liliopsida</taxon>
        <taxon>Zingiberales</taxon>
        <taxon>Cannaceae</taxon>
        <taxon>Canna</taxon>
    </lineage>
</organism>
<evidence type="ECO:0000256" key="12">
    <source>
        <dbReference type="SAM" id="Phobius"/>
    </source>
</evidence>
<dbReference type="GO" id="GO:0006633">
    <property type="term" value="P:fatty acid biosynthetic process"/>
    <property type="evidence" value="ECO:0007669"/>
    <property type="project" value="InterPro"/>
</dbReference>
<sequence>MPQARPTDSSSLRVCLKYMNSTNHLVTLSLISFLAMTIVAAPHTQLQFLLLEQSLLIFVSVLLFISAAYLVSRPRAVYLVDFACHVPPPALQAPTRILEDNIRRCAIFDEPAKEFQIKVFTRSGLGDETYLPEALHCLQPCHSMAVAREETEQVIFAALDALFKNTSVDPRDIGILVVNCSLFNPVPSLSAVIVNRYKLRNEIRSFNLGGMGCSAGVIAVDLVRDLLQVNCSTYAVVVSTENITRNWYLGRRRSMLITNCLFRLGGSAVLLSNRPADRRRAKYRLAHVVRTHRGADDEAYGCIYQDQDDDGIVGVSLSKNLIEVAGGALKENMTALGPLVLPVRDKLLFLANLVAKKLFKQNTEPYTPDFKRAFEHFCVHAGGRAVIDEVEKKLKLRPVDVEASRMALHRFGNTSSSSIWYELAYTEAKGRVRKGDRVWQVAFGSGFKCNSAVWQALRHVKPSPEGPWADCIHRYPVQN</sequence>
<dbReference type="EC" id="2.3.1.-" evidence="10"/>
<dbReference type="InterPro" id="IPR013601">
    <property type="entry name" value="FAE1_typ3_polyketide_synth"/>
</dbReference>
<feature type="domain" description="Beta-ketoacyl-[acyl-carrier-protein] synthase III C-terminal" evidence="14">
    <location>
        <begin position="375"/>
        <end position="455"/>
    </location>
</feature>
<dbReference type="PIRSF" id="PIRSF036417">
    <property type="entry name" value="3-ktacl-CoA_syn"/>
    <property type="match status" value="1"/>
</dbReference>
<name>A0AAQ3JYE3_9LILI</name>
<dbReference type="Gene3D" id="3.40.47.10">
    <property type="match status" value="1"/>
</dbReference>
<feature type="domain" description="FAE" evidence="13">
    <location>
        <begin position="69"/>
        <end position="358"/>
    </location>
</feature>
<dbReference type="InterPro" id="IPR016039">
    <property type="entry name" value="Thiolase-like"/>
</dbReference>
<keyword evidence="4 10" id="KW-0808">Transferase</keyword>
<dbReference type="FunFam" id="3.40.47.10:FF:000028">
    <property type="entry name" value="3-ketoacyl-CoA synthase"/>
    <property type="match status" value="1"/>
</dbReference>
<accession>A0AAQ3JYE3</accession>
<evidence type="ECO:0000256" key="3">
    <source>
        <dbReference type="ARBA" id="ARBA00005531"/>
    </source>
</evidence>
<keyword evidence="7 12" id="KW-0472">Membrane</keyword>
<evidence type="ECO:0000256" key="7">
    <source>
        <dbReference type="ARBA" id="ARBA00023136"/>
    </source>
</evidence>
<feature type="active site" evidence="11">
    <location>
        <position position="413"/>
    </location>
</feature>
<evidence type="ECO:0000256" key="2">
    <source>
        <dbReference type="ARBA" id="ARBA00005194"/>
    </source>
</evidence>
<feature type="transmembrane region" description="Helical" evidence="12">
    <location>
        <begin position="21"/>
        <end position="41"/>
    </location>
</feature>
<feature type="active site" evidence="11">
    <location>
        <position position="376"/>
    </location>
</feature>
<dbReference type="Pfam" id="PF08541">
    <property type="entry name" value="ACP_syn_III_C"/>
    <property type="match status" value="1"/>
</dbReference>
<keyword evidence="6 12" id="KW-1133">Transmembrane helix</keyword>
<evidence type="ECO:0000256" key="1">
    <source>
        <dbReference type="ARBA" id="ARBA00004370"/>
    </source>
</evidence>
<dbReference type="InterPro" id="IPR012392">
    <property type="entry name" value="3-ktacl-CoA_syn"/>
</dbReference>
<evidence type="ECO:0000259" key="14">
    <source>
        <dbReference type="Pfam" id="PF08541"/>
    </source>
</evidence>
<evidence type="ECO:0000256" key="9">
    <source>
        <dbReference type="ARBA" id="ARBA00047375"/>
    </source>
</evidence>
<reference evidence="15 16" key="1">
    <citation type="submission" date="2023-10" db="EMBL/GenBank/DDBJ databases">
        <title>Chromosome-scale genome assembly provides insights into flower coloration mechanisms of Canna indica.</title>
        <authorList>
            <person name="Li C."/>
        </authorList>
    </citation>
    <scope>NUCLEOTIDE SEQUENCE [LARGE SCALE GENOMIC DNA]</scope>
    <source>
        <tissue evidence="15">Flower</tissue>
    </source>
</reference>
<evidence type="ECO:0000256" key="11">
    <source>
        <dbReference type="PIRSR" id="PIRSR036417-1"/>
    </source>
</evidence>
<comment type="pathway">
    <text evidence="2 10">Lipid metabolism; fatty acid biosynthesis.</text>
</comment>
<keyword evidence="8 10" id="KW-0012">Acyltransferase</keyword>
<dbReference type="GO" id="GO:0016020">
    <property type="term" value="C:membrane"/>
    <property type="evidence" value="ECO:0007669"/>
    <property type="project" value="UniProtKB-SubCell"/>
</dbReference>
<keyword evidence="16" id="KW-1185">Reference proteome</keyword>
<evidence type="ECO:0000256" key="8">
    <source>
        <dbReference type="ARBA" id="ARBA00023315"/>
    </source>
</evidence>
<feature type="active site" evidence="11">
    <location>
        <position position="409"/>
    </location>
</feature>
<evidence type="ECO:0000256" key="5">
    <source>
        <dbReference type="ARBA" id="ARBA00022692"/>
    </source>
</evidence>
<dbReference type="PANTHER" id="PTHR31561">
    <property type="entry name" value="3-KETOACYL-COA SYNTHASE"/>
    <property type="match status" value="1"/>
</dbReference>
<keyword evidence="5 12" id="KW-0812">Transmembrane</keyword>
<comment type="catalytic activity">
    <reaction evidence="9">
        <text>a very-long-chain acyl-CoA + malonyl-CoA + H(+) = a very-long-chain 3-oxoacyl-CoA + CO2 + CoA</text>
        <dbReference type="Rhea" id="RHEA:32727"/>
        <dbReference type="ChEBI" id="CHEBI:15378"/>
        <dbReference type="ChEBI" id="CHEBI:16526"/>
        <dbReference type="ChEBI" id="CHEBI:57287"/>
        <dbReference type="ChEBI" id="CHEBI:57384"/>
        <dbReference type="ChEBI" id="CHEBI:90725"/>
        <dbReference type="ChEBI" id="CHEBI:90736"/>
        <dbReference type="EC" id="2.3.1.199"/>
    </reaction>
</comment>
<evidence type="ECO:0000256" key="4">
    <source>
        <dbReference type="ARBA" id="ARBA00022679"/>
    </source>
</evidence>
<dbReference type="Pfam" id="PF08392">
    <property type="entry name" value="FAE1_CUT1_RppA"/>
    <property type="match status" value="1"/>
</dbReference>
<feature type="active site" evidence="11">
    <location>
        <position position="380"/>
    </location>
</feature>
<dbReference type="EMBL" id="CP136891">
    <property type="protein sequence ID" value="WOK98521.1"/>
    <property type="molecule type" value="Genomic_DNA"/>
</dbReference>
<proteinExistence type="inferred from homology"/>
<gene>
    <name evidence="15" type="ORF">Cni_G07233</name>
</gene>
<feature type="transmembrane region" description="Helical" evidence="12">
    <location>
        <begin position="53"/>
        <end position="71"/>
    </location>
</feature>
<evidence type="ECO:0000313" key="15">
    <source>
        <dbReference type="EMBL" id="WOK98521.1"/>
    </source>
</evidence>
<protein>
    <recommendedName>
        <fullName evidence="10">3-ketoacyl-CoA synthase</fullName>
        <ecNumber evidence="10">2.3.1.-</ecNumber>
    </recommendedName>
</protein>
<dbReference type="Proteomes" id="UP001327560">
    <property type="component" value="Chromosome 2"/>
</dbReference>
<evidence type="ECO:0000259" key="13">
    <source>
        <dbReference type="Pfam" id="PF08392"/>
    </source>
</evidence>
<feature type="active site" evidence="11">
    <location>
        <position position="213"/>
    </location>
</feature>
<dbReference type="GO" id="GO:0009922">
    <property type="term" value="F:fatty acid elongase activity"/>
    <property type="evidence" value="ECO:0007669"/>
    <property type="project" value="UniProtKB-EC"/>
</dbReference>
<comment type="similarity">
    <text evidence="3 10">Belongs to the thiolase-like superfamily. Chalcone/stilbene synthases family.</text>
</comment>
<comment type="subcellular location">
    <subcellularLocation>
        <location evidence="1">Membrane</location>
    </subcellularLocation>
</comment>
<dbReference type="AlphaFoldDB" id="A0AAQ3JYE3"/>
<feature type="active site" evidence="11">
    <location>
        <position position="292"/>
    </location>
</feature>
<dbReference type="SUPFAM" id="SSF53901">
    <property type="entry name" value="Thiolase-like"/>
    <property type="match status" value="2"/>
</dbReference>
<evidence type="ECO:0000256" key="6">
    <source>
        <dbReference type="ARBA" id="ARBA00022989"/>
    </source>
</evidence>